<keyword evidence="3" id="KW-1185">Reference proteome</keyword>
<gene>
    <name evidence="2" type="ORF">PBY51_023924</name>
</gene>
<protein>
    <submittedName>
        <fullName evidence="2">Uncharacterized protein</fullName>
    </submittedName>
</protein>
<sequence>MDAPSSFFFNLERLVAQRKQRTCLKLPGARVTTSLGEMRSHAMSFYDDLFGAQQCSMECREELLEGLPQLSPEEKAALDCELTMEELTDAVNHQGGHQGSMTSPTTS</sequence>
<accession>A0AAN7X0S8</accession>
<evidence type="ECO:0000313" key="3">
    <source>
        <dbReference type="Proteomes" id="UP001346869"/>
    </source>
</evidence>
<dbReference type="Proteomes" id="UP001346869">
    <property type="component" value="Unassembled WGS sequence"/>
</dbReference>
<evidence type="ECO:0000256" key="1">
    <source>
        <dbReference type="SAM" id="MobiDB-lite"/>
    </source>
</evidence>
<reference evidence="2 3" key="1">
    <citation type="journal article" date="2023" name="Genes (Basel)">
        <title>Chromosome-Level Genome Assembly and Circadian Gene Repertoire of the Patagonia Blennie Eleginops maclovinus-The Closest Ancestral Proxy of Antarctic Cryonotothenioids.</title>
        <authorList>
            <person name="Cheng C.C."/>
            <person name="Rivera-Colon A.G."/>
            <person name="Minhas B.F."/>
            <person name="Wilson L."/>
            <person name="Rayamajhi N."/>
            <person name="Vargas-Chacoff L."/>
            <person name="Catchen J.M."/>
        </authorList>
    </citation>
    <scope>NUCLEOTIDE SEQUENCE [LARGE SCALE GENOMIC DNA]</scope>
    <source>
        <strain evidence="2">JMC-PN-2008</strain>
    </source>
</reference>
<organism evidence="2 3">
    <name type="scientific">Eleginops maclovinus</name>
    <name type="common">Patagonian blennie</name>
    <name type="synonym">Eleginus maclovinus</name>
    <dbReference type="NCBI Taxonomy" id="56733"/>
    <lineage>
        <taxon>Eukaryota</taxon>
        <taxon>Metazoa</taxon>
        <taxon>Chordata</taxon>
        <taxon>Craniata</taxon>
        <taxon>Vertebrata</taxon>
        <taxon>Euteleostomi</taxon>
        <taxon>Actinopterygii</taxon>
        <taxon>Neopterygii</taxon>
        <taxon>Teleostei</taxon>
        <taxon>Neoteleostei</taxon>
        <taxon>Acanthomorphata</taxon>
        <taxon>Eupercaria</taxon>
        <taxon>Perciformes</taxon>
        <taxon>Notothenioidei</taxon>
        <taxon>Eleginopidae</taxon>
        <taxon>Eleginops</taxon>
    </lineage>
</organism>
<dbReference type="AlphaFoldDB" id="A0AAN7X0S8"/>
<evidence type="ECO:0000313" key="2">
    <source>
        <dbReference type="EMBL" id="KAK5852457.1"/>
    </source>
</evidence>
<proteinExistence type="predicted"/>
<comment type="caution">
    <text evidence="2">The sequence shown here is derived from an EMBL/GenBank/DDBJ whole genome shotgun (WGS) entry which is preliminary data.</text>
</comment>
<feature type="region of interest" description="Disordered" evidence="1">
    <location>
        <begin position="88"/>
        <end position="107"/>
    </location>
</feature>
<reference evidence="2 3" key="2">
    <citation type="journal article" date="2023" name="Mol. Biol. Evol.">
        <title>Genomics of Secondarily Temperate Adaptation in the Only Non-Antarctic Icefish.</title>
        <authorList>
            <person name="Rivera-Colon A.G."/>
            <person name="Rayamajhi N."/>
            <person name="Minhas B.F."/>
            <person name="Madrigal G."/>
            <person name="Bilyk K.T."/>
            <person name="Yoon V."/>
            <person name="Hune M."/>
            <person name="Gregory S."/>
            <person name="Cheng C.H.C."/>
            <person name="Catchen J.M."/>
        </authorList>
    </citation>
    <scope>NUCLEOTIDE SEQUENCE [LARGE SCALE GENOMIC DNA]</scope>
    <source>
        <strain evidence="2">JMC-PN-2008</strain>
    </source>
</reference>
<dbReference type="EMBL" id="JAUZQC010000021">
    <property type="protein sequence ID" value="KAK5852457.1"/>
    <property type="molecule type" value="Genomic_DNA"/>
</dbReference>
<name>A0AAN7X0S8_ELEMC</name>